<comment type="caution">
    <text evidence="1">The sequence shown here is derived from an EMBL/GenBank/DDBJ whole genome shotgun (WGS) entry which is preliminary data.</text>
</comment>
<accession>A0A8H5ZBA6</accession>
<sequence length="123" mass="14412">MPWPALQSDHAHLAHNSVSIAYHDIPITGLRNRIGDFTVNRNGFKVAVEDEHRGIEILFRVLRYEEYADEPIVWDTARMTVEEDADVTGCFQSYPVVPMELYHSPYRVYMLIIWMARDKQIVY</sequence>
<evidence type="ECO:0000313" key="2">
    <source>
        <dbReference type="Proteomes" id="UP000624244"/>
    </source>
</evidence>
<proteinExistence type="predicted"/>
<evidence type="ECO:0000313" key="1">
    <source>
        <dbReference type="EMBL" id="KAF5846156.1"/>
    </source>
</evidence>
<gene>
    <name evidence="1" type="ORF">GGP41_008628</name>
</gene>
<protein>
    <submittedName>
        <fullName evidence="1">Uncharacterized protein</fullName>
    </submittedName>
</protein>
<dbReference type="EMBL" id="WNKQ01000017">
    <property type="protein sequence ID" value="KAF5846156.1"/>
    <property type="molecule type" value="Genomic_DNA"/>
</dbReference>
<reference evidence="1" key="1">
    <citation type="submission" date="2019-11" db="EMBL/GenBank/DDBJ databases">
        <title>Bipolaris sorokiniana Genome sequencing.</title>
        <authorList>
            <person name="Wang H."/>
        </authorList>
    </citation>
    <scope>NUCLEOTIDE SEQUENCE</scope>
</reference>
<organism evidence="1 2">
    <name type="scientific">Cochliobolus sativus</name>
    <name type="common">Common root rot and spot blotch fungus</name>
    <name type="synonym">Bipolaris sorokiniana</name>
    <dbReference type="NCBI Taxonomy" id="45130"/>
    <lineage>
        <taxon>Eukaryota</taxon>
        <taxon>Fungi</taxon>
        <taxon>Dikarya</taxon>
        <taxon>Ascomycota</taxon>
        <taxon>Pezizomycotina</taxon>
        <taxon>Dothideomycetes</taxon>
        <taxon>Pleosporomycetidae</taxon>
        <taxon>Pleosporales</taxon>
        <taxon>Pleosporineae</taxon>
        <taxon>Pleosporaceae</taxon>
        <taxon>Bipolaris</taxon>
    </lineage>
</organism>
<dbReference type="AlphaFoldDB" id="A0A8H5ZBA6"/>
<dbReference type="Proteomes" id="UP000624244">
    <property type="component" value="Unassembled WGS sequence"/>
</dbReference>
<name>A0A8H5ZBA6_COCSA</name>